<dbReference type="OrthoDB" id="10588356at2759"/>
<comment type="caution">
    <text evidence="2">The sequence shown here is derived from an EMBL/GenBank/DDBJ whole genome shotgun (WGS) entry which is preliminary data.</text>
</comment>
<evidence type="ECO:0000256" key="1">
    <source>
        <dbReference type="SAM" id="MobiDB-lite"/>
    </source>
</evidence>
<evidence type="ECO:0000313" key="3">
    <source>
        <dbReference type="Proteomes" id="UP000241394"/>
    </source>
</evidence>
<proteinExistence type="predicted"/>
<keyword evidence="3" id="KW-1185">Reference proteome</keyword>
<organism evidence="2 3">
    <name type="scientific">Actinidia chinensis var. chinensis</name>
    <name type="common">Chinese soft-hair kiwi</name>
    <dbReference type="NCBI Taxonomy" id="1590841"/>
    <lineage>
        <taxon>Eukaryota</taxon>
        <taxon>Viridiplantae</taxon>
        <taxon>Streptophyta</taxon>
        <taxon>Embryophyta</taxon>
        <taxon>Tracheophyta</taxon>
        <taxon>Spermatophyta</taxon>
        <taxon>Magnoliopsida</taxon>
        <taxon>eudicotyledons</taxon>
        <taxon>Gunneridae</taxon>
        <taxon>Pentapetalae</taxon>
        <taxon>asterids</taxon>
        <taxon>Ericales</taxon>
        <taxon>Actinidiaceae</taxon>
        <taxon>Actinidia</taxon>
    </lineage>
</organism>
<dbReference type="Gramene" id="PSR89305">
    <property type="protein sequence ID" value="PSR89305"/>
    <property type="gene ID" value="CEY00_Acc29502"/>
</dbReference>
<dbReference type="AlphaFoldDB" id="A0A2R6PD52"/>
<reference evidence="3" key="2">
    <citation type="journal article" date="2018" name="BMC Genomics">
        <title>A manually annotated Actinidia chinensis var. chinensis (kiwifruit) genome highlights the challenges associated with draft genomes and gene prediction in plants.</title>
        <authorList>
            <person name="Pilkington S.M."/>
            <person name="Crowhurst R."/>
            <person name="Hilario E."/>
            <person name="Nardozza S."/>
            <person name="Fraser L."/>
            <person name="Peng Y."/>
            <person name="Gunaseelan K."/>
            <person name="Simpson R."/>
            <person name="Tahir J."/>
            <person name="Deroles S.C."/>
            <person name="Templeton K."/>
            <person name="Luo Z."/>
            <person name="Davy M."/>
            <person name="Cheng C."/>
            <person name="McNeilage M."/>
            <person name="Scaglione D."/>
            <person name="Liu Y."/>
            <person name="Zhang Q."/>
            <person name="Datson P."/>
            <person name="De Silva N."/>
            <person name="Gardiner S.E."/>
            <person name="Bassett H."/>
            <person name="Chagne D."/>
            <person name="McCallum J."/>
            <person name="Dzierzon H."/>
            <person name="Deng C."/>
            <person name="Wang Y.Y."/>
            <person name="Barron L."/>
            <person name="Manako K."/>
            <person name="Bowen J."/>
            <person name="Foster T.M."/>
            <person name="Erridge Z.A."/>
            <person name="Tiffin H."/>
            <person name="Waite C.N."/>
            <person name="Davies K.M."/>
            <person name="Grierson E.P."/>
            <person name="Laing W.A."/>
            <person name="Kirk R."/>
            <person name="Chen X."/>
            <person name="Wood M."/>
            <person name="Montefiori M."/>
            <person name="Brummell D.A."/>
            <person name="Schwinn K.E."/>
            <person name="Catanach A."/>
            <person name="Fullerton C."/>
            <person name="Li D."/>
            <person name="Meiyalaghan S."/>
            <person name="Nieuwenhuizen N."/>
            <person name="Read N."/>
            <person name="Prakash R."/>
            <person name="Hunter D."/>
            <person name="Zhang H."/>
            <person name="McKenzie M."/>
            <person name="Knabel M."/>
            <person name="Harris A."/>
            <person name="Allan A.C."/>
            <person name="Gleave A."/>
            <person name="Chen A."/>
            <person name="Janssen B.J."/>
            <person name="Plunkett B."/>
            <person name="Ampomah-Dwamena C."/>
            <person name="Voogd C."/>
            <person name="Leif D."/>
            <person name="Lafferty D."/>
            <person name="Souleyre E.J.F."/>
            <person name="Varkonyi-Gasic E."/>
            <person name="Gambi F."/>
            <person name="Hanley J."/>
            <person name="Yao J.L."/>
            <person name="Cheung J."/>
            <person name="David K.M."/>
            <person name="Warren B."/>
            <person name="Marsh K."/>
            <person name="Snowden K.C."/>
            <person name="Lin-Wang K."/>
            <person name="Brian L."/>
            <person name="Martinez-Sanchez M."/>
            <person name="Wang M."/>
            <person name="Ileperuma N."/>
            <person name="Macnee N."/>
            <person name="Campin R."/>
            <person name="McAtee P."/>
            <person name="Drummond R.S.M."/>
            <person name="Espley R.V."/>
            <person name="Ireland H.S."/>
            <person name="Wu R."/>
            <person name="Atkinson R.G."/>
            <person name="Karunairetnam S."/>
            <person name="Bulley S."/>
            <person name="Chunkath S."/>
            <person name="Hanley Z."/>
            <person name="Storey R."/>
            <person name="Thrimawithana A.H."/>
            <person name="Thomson S."/>
            <person name="David C."/>
            <person name="Testolin R."/>
            <person name="Huang H."/>
            <person name="Hellens R.P."/>
            <person name="Schaffer R.J."/>
        </authorList>
    </citation>
    <scope>NUCLEOTIDE SEQUENCE [LARGE SCALE GENOMIC DNA]</scope>
    <source>
        <strain evidence="3">cv. Red5</strain>
    </source>
</reference>
<dbReference type="EMBL" id="NKQK01000026">
    <property type="protein sequence ID" value="PSR89305.1"/>
    <property type="molecule type" value="Genomic_DNA"/>
</dbReference>
<evidence type="ECO:0000313" key="2">
    <source>
        <dbReference type="EMBL" id="PSR89305.1"/>
    </source>
</evidence>
<protein>
    <submittedName>
        <fullName evidence="2">Transcriptional activator somA like</fullName>
    </submittedName>
</protein>
<feature type="compositionally biased region" description="Basic and acidic residues" evidence="1">
    <location>
        <begin position="64"/>
        <end position="91"/>
    </location>
</feature>
<dbReference type="InParanoid" id="A0A2R6PD52"/>
<feature type="region of interest" description="Disordered" evidence="1">
    <location>
        <begin position="38"/>
        <end position="123"/>
    </location>
</feature>
<name>A0A2R6PD52_ACTCC</name>
<sequence>MLIVCQSTSGSLSQEVLLEHLPKLLLLHCYVEENQFEEARPDRGDPRVQFQRRGRPRDAGGSYWRDEKRPRGETPDISPSKKDKQTSDAKTKGSMPPPQDKKKGSSGKALTKSRATSHVAASKRAVPVVVPREGTLANPGAVFGLNASILENPVVAEKLLEGVIPSLDKEEVGRLDLDREISRLLHGVGQVIILLQVKMSFRISIPLTSLISCRWWCLLPPSPDAEGSCRMRR</sequence>
<reference evidence="2 3" key="1">
    <citation type="submission" date="2017-07" db="EMBL/GenBank/DDBJ databases">
        <title>An improved, manually edited Actinidia chinensis var. chinensis (kiwifruit) genome highlights the challenges associated with draft genomes and gene prediction in plants.</title>
        <authorList>
            <person name="Pilkington S."/>
            <person name="Crowhurst R."/>
            <person name="Hilario E."/>
            <person name="Nardozza S."/>
            <person name="Fraser L."/>
            <person name="Peng Y."/>
            <person name="Gunaseelan K."/>
            <person name="Simpson R."/>
            <person name="Tahir J."/>
            <person name="Deroles S."/>
            <person name="Templeton K."/>
            <person name="Luo Z."/>
            <person name="Davy M."/>
            <person name="Cheng C."/>
            <person name="Mcneilage M."/>
            <person name="Scaglione D."/>
            <person name="Liu Y."/>
            <person name="Zhang Q."/>
            <person name="Datson P."/>
            <person name="De Silva N."/>
            <person name="Gardiner S."/>
            <person name="Bassett H."/>
            <person name="Chagne D."/>
            <person name="Mccallum J."/>
            <person name="Dzierzon H."/>
            <person name="Deng C."/>
            <person name="Wang Y.-Y."/>
            <person name="Barron N."/>
            <person name="Manako K."/>
            <person name="Bowen J."/>
            <person name="Foster T."/>
            <person name="Erridge Z."/>
            <person name="Tiffin H."/>
            <person name="Waite C."/>
            <person name="Davies K."/>
            <person name="Grierson E."/>
            <person name="Laing W."/>
            <person name="Kirk R."/>
            <person name="Chen X."/>
            <person name="Wood M."/>
            <person name="Montefiori M."/>
            <person name="Brummell D."/>
            <person name="Schwinn K."/>
            <person name="Catanach A."/>
            <person name="Fullerton C."/>
            <person name="Li D."/>
            <person name="Meiyalaghan S."/>
            <person name="Nieuwenhuizen N."/>
            <person name="Read N."/>
            <person name="Prakash R."/>
            <person name="Hunter D."/>
            <person name="Zhang H."/>
            <person name="Mckenzie M."/>
            <person name="Knabel M."/>
            <person name="Harris A."/>
            <person name="Allan A."/>
            <person name="Chen A."/>
            <person name="Janssen B."/>
            <person name="Plunkett B."/>
            <person name="Dwamena C."/>
            <person name="Voogd C."/>
            <person name="Leif D."/>
            <person name="Lafferty D."/>
            <person name="Souleyre E."/>
            <person name="Varkonyi-Gasic E."/>
            <person name="Gambi F."/>
            <person name="Hanley J."/>
            <person name="Yao J.-L."/>
            <person name="Cheung J."/>
            <person name="David K."/>
            <person name="Warren B."/>
            <person name="Marsh K."/>
            <person name="Snowden K."/>
            <person name="Lin-Wang K."/>
            <person name="Brian L."/>
            <person name="Martinez-Sanchez M."/>
            <person name="Wang M."/>
            <person name="Ileperuma N."/>
            <person name="Macnee N."/>
            <person name="Campin R."/>
            <person name="Mcatee P."/>
            <person name="Drummond R."/>
            <person name="Espley R."/>
            <person name="Ireland H."/>
            <person name="Wu R."/>
            <person name="Atkinson R."/>
            <person name="Karunairetnam S."/>
            <person name="Bulley S."/>
            <person name="Chunkath S."/>
            <person name="Hanley Z."/>
            <person name="Storey R."/>
            <person name="Thrimawithana A."/>
            <person name="Thomson S."/>
            <person name="David C."/>
            <person name="Testolin R."/>
        </authorList>
    </citation>
    <scope>NUCLEOTIDE SEQUENCE [LARGE SCALE GENOMIC DNA]</scope>
    <source>
        <strain evidence="3">cv. Red5</strain>
        <tissue evidence="2">Young leaf</tissue>
    </source>
</reference>
<gene>
    <name evidence="2" type="ORF">CEY00_Acc29502</name>
</gene>
<accession>A0A2R6PD52</accession>
<dbReference type="Proteomes" id="UP000241394">
    <property type="component" value="Chromosome LG26"/>
</dbReference>